<dbReference type="AlphaFoldDB" id="A0A9P7YL78"/>
<dbReference type="Proteomes" id="UP000824998">
    <property type="component" value="Unassembled WGS sequence"/>
</dbReference>
<feature type="compositionally biased region" description="Basic residues" evidence="1">
    <location>
        <begin position="310"/>
        <end position="331"/>
    </location>
</feature>
<feature type="compositionally biased region" description="Low complexity" evidence="1">
    <location>
        <begin position="152"/>
        <end position="162"/>
    </location>
</feature>
<feature type="compositionally biased region" description="Polar residues" evidence="1">
    <location>
        <begin position="135"/>
        <end position="150"/>
    </location>
</feature>
<organism evidence="2 3">
    <name type="scientific">Amylocarpus encephaloides</name>
    <dbReference type="NCBI Taxonomy" id="45428"/>
    <lineage>
        <taxon>Eukaryota</taxon>
        <taxon>Fungi</taxon>
        <taxon>Dikarya</taxon>
        <taxon>Ascomycota</taxon>
        <taxon>Pezizomycotina</taxon>
        <taxon>Leotiomycetes</taxon>
        <taxon>Helotiales</taxon>
        <taxon>Helotiales incertae sedis</taxon>
        <taxon>Amylocarpus</taxon>
    </lineage>
</organism>
<proteinExistence type="predicted"/>
<dbReference type="EMBL" id="MU251422">
    <property type="protein sequence ID" value="KAG9235808.1"/>
    <property type="molecule type" value="Genomic_DNA"/>
</dbReference>
<evidence type="ECO:0000256" key="1">
    <source>
        <dbReference type="SAM" id="MobiDB-lite"/>
    </source>
</evidence>
<feature type="region of interest" description="Disordered" evidence="1">
    <location>
        <begin position="276"/>
        <end position="331"/>
    </location>
</feature>
<name>A0A9P7YL78_9HELO</name>
<keyword evidence="3" id="KW-1185">Reference proteome</keyword>
<reference evidence="2" key="1">
    <citation type="journal article" date="2021" name="IMA Fungus">
        <title>Genomic characterization of three marine fungi, including Emericellopsis atlantica sp. nov. with signatures of a generalist lifestyle and marine biomass degradation.</title>
        <authorList>
            <person name="Hagestad O.C."/>
            <person name="Hou L."/>
            <person name="Andersen J.H."/>
            <person name="Hansen E.H."/>
            <person name="Altermark B."/>
            <person name="Li C."/>
            <person name="Kuhnert E."/>
            <person name="Cox R.J."/>
            <person name="Crous P.W."/>
            <person name="Spatafora J.W."/>
            <person name="Lail K."/>
            <person name="Amirebrahimi M."/>
            <person name="Lipzen A."/>
            <person name="Pangilinan J."/>
            <person name="Andreopoulos W."/>
            <person name="Hayes R.D."/>
            <person name="Ng V."/>
            <person name="Grigoriev I.V."/>
            <person name="Jackson S.A."/>
            <person name="Sutton T.D.S."/>
            <person name="Dobson A.D.W."/>
            <person name="Rama T."/>
        </authorList>
    </citation>
    <scope>NUCLEOTIDE SEQUENCE</scope>
    <source>
        <strain evidence="2">TRa018bII</strain>
    </source>
</reference>
<protein>
    <submittedName>
        <fullName evidence="2">Uncharacterized protein</fullName>
    </submittedName>
</protein>
<accession>A0A9P7YL78</accession>
<evidence type="ECO:0000313" key="2">
    <source>
        <dbReference type="EMBL" id="KAG9235808.1"/>
    </source>
</evidence>
<feature type="region of interest" description="Disordered" evidence="1">
    <location>
        <begin position="98"/>
        <end position="165"/>
    </location>
</feature>
<comment type="caution">
    <text evidence="2">The sequence shown here is derived from an EMBL/GenBank/DDBJ whole genome shotgun (WGS) entry which is preliminary data.</text>
</comment>
<gene>
    <name evidence="2" type="ORF">BJ875DRAFT_258589</name>
</gene>
<evidence type="ECO:0000313" key="3">
    <source>
        <dbReference type="Proteomes" id="UP000824998"/>
    </source>
</evidence>
<sequence>MRCSFALTRVPNRVRLHHYTSLFQLSSVKSLTVSLGPRQRKQEQNYQTKCYLNLTVCLFPRKHLEVTNIIAKMSSGLPQRVPSTSPFYQVYDVLESDVEPDVDPPRGRKRRRSSAASLPAQQMSTLRGRGRHRSLSTNQEVSETLDQGQEGSKGSKSSSGVSRNEGEIRNISVLREVITVVEVYYQQRQLSPNMELSRVLQKANNAVATAETKSQYQFGNQLSTDVNSNLEAQTTDNGPFFAAEARLALLEGLREHENIPELKSAIARLQKINTSAKKLITPNRPVMNDRPHTKKRRSQSPSRSRSNDKLRRRQRTRSRSRSHGLGKNSHV</sequence>